<feature type="transmembrane region" description="Helical" evidence="7">
    <location>
        <begin position="191"/>
        <end position="209"/>
    </location>
</feature>
<comment type="similarity">
    <text evidence="2">Belongs to the resistance-nodulation-cell division (RND) (TC 2.A.6) family. MmpL subfamily.</text>
</comment>
<dbReference type="Pfam" id="PF03176">
    <property type="entry name" value="MMPL"/>
    <property type="match status" value="2"/>
</dbReference>
<dbReference type="PROSITE" id="PS50156">
    <property type="entry name" value="SSD"/>
    <property type="match status" value="1"/>
</dbReference>
<dbReference type="InterPro" id="IPR004869">
    <property type="entry name" value="MMPL_dom"/>
</dbReference>
<proteinExistence type="inferred from homology"/>
<dbReference type="GO" id="GO:0005886">
    <property type="term" value="C:plasma membrane"/>
    <property type="evidence" value="ECO:0007669"/>
    <property type="project" value="UniProtKB-SubCell"/>
</dbReference>
<accession>A0A381P647</accession>
<dbReference type="Gene3D" id="1.20.1640.10">
    <property type="entry name" value="Multidrug efflux transporter AcrB transmembrane domain"/>
    <property type="match status" value="2"/>
</dbReference>
<keyword evidence="4 7" id="KW-0812">Transmembrane</keyword>
<name>A0A381P647_9ZZZZ</name>
<organism evidence="9">
    <name type="scientific">marine metagenome</name>
    <dbReference type="NCBI Taxonomy" id="408172"/>
    <lineage>
        <taxon>unclassified sequences</taxon>
        <taxon>metagenomes</taxon>
        <taxon>ecological metagenomes</taxon>
    </lineage>
</organism>
<feature type="transmembrane region" description="Helical" evidence="7">
    <location>
        <begin position="249"/>
        <end position="271"/>
    </location>
</feature>
<dbReference type="EMBL" id="UINC01000863">
    <property type="protein sequence ID" value="SUZ62320.1"/>
    <property type="molecule type" value="Genomic_DNA"/>
</dbReference>
<keyword evidence="3" id="KW-1003">Cell membrane</keyword>
<evidence type="ECO:0000256" key="6">
    <source>
        <dbReference type="ARBA" id="ARBA00023136"/>
    </source>
</evidence>
<dbReference type="PANTHER" id="PTHR33406:SF6">
    <property type="entry name" value="MEMBRANE PROTEIN YDGH-RELATED"/>
    <property type="match status" value="1"/>
</dbReference>
<evidence type="ECO:0000259" key="8">
    <source>
        <dbReference type="PROSITE" id="PS50156"/>
    </source>
</evidence>
<reference evidence="9" key="1">
    <citation type="submission" date="2018-05" db="EMBL/GenBank/DDBJ databases">
        <authorList>
            <person name="Lanie J.A."/>
            <person name="Ng W.-L."/>
            <person name="Kazmierczak K.M."/>
            <person name="Andrzejewski T.M."/>
            <person name="Davidsen T.M."/>
            <person name="Wayne K.J."/>
            <person name="Tettelin H."/>
            <person name="Glass J.I."/>
            <person name="Rusch D."/>
            <person name="Podicherti R."/>
            <person name="Tsui H.-C.T."/>
            <person name="Winkler M.E."/>
        </authorList>
    </citation>
    <scope>NUCLEOTIDE SEQUENCE</scope>
</reference>
<feature type="transmembrane region" description="Helical" evidence="7">
    <location>
        <begin position="563"/>
        <end position="580"/>
    </location>
</feature>
<evidence type="ECO:0000256" key="2">
    <source>
        <dbReference type="ARBA" id="ARBA00010157"/>
    </source>
</evidence>
<dbReference type="SUPFAM" id="SSF82866">
    <property type="entry name" value="Multidrug efflux transporter AcrB transmembrane domain"/>
    <property type="match status" value="2"/>
</dbReference>
<feature type="transmembrane region" description="Helical" evidence="7">
    <location>
        <begin position="292"/>
        <end position="312"/>
    </location>
</feature>
<dbReference type="InterPro" id="IPR000731">
    <property type="entry name" value="SSD"/>
</dbReference>
<comment type="subcellular location">
    <subcellularLocation>
        <location evidence="1">Cell membrane</location>
        <topology evidence="1">Multi-pass membrane protein</topology>
    </subcellularLocation>
</comment>
<evidence type="ECO:0000256" key="7">
    <source>
        <dbReference type="SAM" id="Phobius"/>
    </source>
</evidence>
<gene>
    <name evidence="9" type="ORF">METZ01_LOCUS15174</name>
</gene>
<dbReference type="InterPro" id="IPR050545">
    <property type="entry name" value="Mycobact_MmpL"/>
</dbReference>
<feature type="transmembrane region" description="Helical" evidence="7">
    <location>
        <begin position="587"/>
        <end position="608"/>
    </location>
</feature>
<evidence type="ECO:0000256" key="5">
    <source>
        <dbReference type="ARBA" id="ARBA00022989"/>
    </source>
</evidence>
<dbReference type="PANTHER" id="PTHR33406">
    <property type="entry name" value="MEMBRANE PROTEIN MJ1562-RELATED"/>
    <property type="match status" value="1"/>
</dbReference>
<keyword evidence="6 7" id="KW-0472">Membrane</keyword>
<feature type="transmembrane region" description="Helical" evidence="7">
    <location>
        <begin position="216"/>
        <end position="237"/>
    </location>
</feature>
<evidence type="ECO:0000256" key="4">
    <source>
        <dbReference type="ARBA" id="ARBA00022692"/>
    </source>
</evidence>
<evidence type="ECO:0000256" key="1">
    <source>
        <dbReference type="ARBA" id="ARBA00004651"/>
    </source>
</evidence>
<feature type="transmembrane region" description="Helical" evidence="7">
    <location>
        <begin position="324"/>
        <end position="352"/>
    </location>
</feature>
<protein>
    <recommendedName>
        <fullName evidence="8">SSD domain-containing protein</fullName>
    </recommendedName>
</protein>
<feature type="transmembrane region" description="Helical" evidence="7">
    <location>
        <begin position="381"/>
        <end position="399"/>
    </location>
</feature>
<sequence length="625" mass="66229">MFFTSSSTPKRALAGLLLWFLAVGIVASLAPNLSDVTTNETEEFLPAGAESVQAMELRAEKFPSGDGIPALVVFSSQGEIDSKNEAVSSFTKMVRSTGAPEAIQSVLSPGDSPAANATLNSEDGYTSMVVVTINGLPSNPPFESAVEWLSDRAAESGGELIGSEGHMVETAVTGPAGIIIDAVKVFEKIDVAITAATGSLVLVLLLLIYRSPVTAIVPLVVIGSALALSQAIAALMADNFDLPLNGQVTGIMSVLVFGAGTDYALFIVSRYREELVVQRDRWLAMRSTMSRVGPSIAGSAGTTIVVMFALTFSSYGSFRSLGPMLAMAIFVVLISGIFVMPAVIALCGRWVFWPRPLIQSQSVSDSGFWSSVGHLVSRRPLAVFSITMIGIVIATIPAWSIKPSHNFLAGFPDDMESKVGYEMLAESFPPGRLAPTEIYIVASESNILTAAAEIDDLSARLSKTEGIVSVFSPTRPAGRPVNSGQYLEQGGGRFISPDGSTARIDVVLEGDPYSTESLARILTIREIVSSTEFPTLLEPYTLVGGDTAIATDTKAAIDTDVRWLAPVSIIAILLILILLLKSIVAPLYLVFSVVVSFGATFGLSVFAFQEIFSHSGVAYQNGVWM</sequence>
<feature type="domain" description="SSD" evidence="8">
    <location>
        <begin position="215"/>
        <end position="346"/>
    </location>
</feature>
<evidence type="ECO:0000256" key="3">
    <source>
        <dbReference type="ARBA" id="ARBA00022475"/>
    </source>
</evidence>
<keyword evidence="5 7" id="KW-1133">Transmembrane helix</keyword>
<dbReference type="AlphaFoldDB" id="A0A381P647"/>
<evidence type="ECO:0000313" key="9">
    <source>
        <dbReference type="EMBL" id="SUZ62320.1"/>
    </source>
</evidence>
<feature type="non-terminal residue" evidence="9">
    <location>
        <position position="625"/>
    </location>
</feature>